<evidence type="ECO:0000256" key="1">
    <source>
        <dbReference type="ARBA" id="ARBA00007249"/>
    </source>
</evidence>
<evidence type="ECO:0000313" key="11">
    <source>
        <dbReference type="Proteomes" id="UP000184300"/>
    </source>
</evidence>
<protein>
    <recommendedName>
        <fullName evidence="2">Elongation factor 1-alpha</fullName>
    </recommendedName>
</protein>
<dbReference type="InterPro" id="IPR009000">
    <property type="entry name" value="Transl_B-barrel_sf"/>
</dbReference>
<dbReference type="EMBL" id="KV878934">
    <property type="protein sequence ID" value="OJJ78540.1"/>
    <property type="molecule type" value="Genomic_DNA"/>
</dbReference>
<evidence type="ECO:0000313" key="9">
    <source>
        <dbReference type="EMBL" id="OJJ78540.1"/>
    </source>
</evidence>
<dbReference type="GO" id="GO:0005525">
    <property type="term" value="F:GTP binding"/>
    <property type="evidence" value="ECO:0007669"/>
    <property type="project" value="UniProtKB-KW"/>
</dbReference>
<evidence type="ECO:0000259" key="8">
    <source>
        <dbReference type="PROSITE" id="PS51722"/>
    </source>
</evidence>
<dbReference type="PANTHER" id="PTHR23115">
    <property type="entry name" value="TRANSLATION FACTOR"/>
    <property type="match status" value="1"/>
</dbReference>
<dbReference type="InterPro" id="IPR050100">
    <property type="entry name" value="TRAFAC_GTPase_members"/>
</dbReference>
<dbReference type="GO" id="GO:0003924">
    <property type="term" value="F:GTPase activity"/>
    <property type="evidence" value="ECO:0007669"/>
    <property type="project" value="InterPro"/>
</dbReference>
<keyword evidence="6" id="KW-0648">Protein biosynthesis</keyword>
<reference evidence="10" key="1">
    <citation type="submission" date="2015-09" db="EMBL/GenBank/DDBJ databases">
        <title>Genomic diversity in the industrially and medically important fungal genus Aspergillus.</title>
        <authorList>
            <consortium name="DOE Joint Genome Institute"/>
            <person name="Riley R."/>
            <person name="Labutti K."/>
            <person name="Clum A."/>
            <person name="Sun H."/>
            <person name="Wiebenga A."/>
            <person name="De Vries R.P."/>
            <person name="Grigoriev I.V."/>
        </authorList>
    </citation>
    <scope>NUCLEOTIDE SEQUENCE [LARGE SCALE GENOMIC DNA]</scope>
    <source>
        <strain evidence="10">CBS 516.65</strain>
    </source>
</reference>
<keyword evidence="4" id="KW-0547">Nucleotide-binding</keyword>
<evidence type="ECO:0000313" key="10">
    <source>
        <dbReference type="EMBL" id="OJJ78728.1"/>
    </source>
</evidence>
<dbReference type="GeneID" id="34459274"/>
<dbReference type="InterPro" id="IPR054696">
    <property type="entry name" value="GTP-eEF1A_C"/>
</dbReference>
<dbReference type="InterPro" id="IPR009001">
    <property type="entry name" value="Transl_elong_EF1A/Init_IF2_C"/>
</dbReference>
<dbReference type="RefSeq" id="XP_022395426.1">
    <property type="nucleotide sequence ID" value="XM_022543013.1"/>
</dbReference>
<dbReference type="STRING" id="1160497.A0A1L9V474"/>
<dbReference type="Pfam" id="PF00009">
    <property type="entry name" value="GTP_EFTU"/>
    <property type="match status" value="1"/>
</dbReference>
<dbReference type="GO" id="GO:0003746">
    <property type="term" value="F:translation elongation factor activity"/>
    <property type="evidence" value="ECO:0007669"/>
    <property type="project" value="UniProtKB-KW"/>
</dbReference>
<dbReference type="CDD" id="cd01883">
    <property type="entry name" value="EF1_alpha"/>
    <property type="match status" value="1"/>
</dbReference>
<dbReference type="InterPro" id="IPR027417">
    <property type="entry name" value="P-loop_NTPase"/>
</dbReference>
<keyword evidence="11" id="KW-1185">Reference proteome</keyword>
<dbReference type="InterPro" id="IPR004161">
    <property type="entry name" value="EFTu-like_2"/>
</dbReference>
<keyword evidence="5" id="KW-0251">Elongation factor</keyword>
<dbReference type="NCBIfam" id="TIGR00483">
    <property type="entry name" value="EF-1_alpha"/>
    <property type="match status" value="1"/>
</dbReference>
<feature type="domain" description="Tr-type G" evidence="8">
    <location>
        <begin position="6"/>
        <end position="239"/>
    </location>
</feature>
<dbReference type="Gene3D" id="3.40.50.300">
    <property type="entry name" value="P-loop containing nucleotide triphosphate hydrolases"/>
    <property type="match status" value="1"/>
</dbReference>
<dbReference type="PRINTS" id="PR00315">
    <property type="entry name" value="ELONGATNFCT"/>
</dbReference>
<dbReference type="Proteomes" id="UP000184300">
    <property type="component" value="Unassembled WGS sequence"/>
</dbReference>
<dbReference type="SUPFAM" id="SSF50447">
    <property type="entry name" value="Translation proteins"/>
    <property type="match status" value="1"/>
</dbReference>
<dbReference type="AlphaFoldDB" id="A0A1L9V474"/>
<evidence type="ECO:0000256" key="3">
    <source>
        <dbReference type="ARBA" id="ARBA00022481"/>
    </source>
</evidence>
<dbReference type="PROSITE" id="PS51722">
    <property type="entry name" value="G_TR_2"/>
    <property type="match status" value="1"/>
</dbReference>
<dbReference type="SUPFAM" id="SSF50465">
    <property type="entry name" value="EF-Tu/eEF-1alpha/eIF2-gamma C-terminal domain"/>
    <property type="match status" value="1"/>
</dbReference>
<dbReference type="InterPro" id="IPR000795">
    <property type="entry name" value="T_Tr_GTP-bd_dom"/>
</dbReference>
<dbReference type="VEuPathDB" id="FungiDB:ASPGLDRAFT_182045"/>
<dbReference type="OrthoDB" id="342024at2759"/>
<dbReference type="InterPro" id="IPR004539">
    <property type="entry name" value="Transl_elong_EF1A_euk/arc"/>
</dbReference>
<dbReference type="Pfam" id="PF22594">
    <property type="entry name" value="GTP-eEF1A_C"/>
    <property type="match status" value="1"/>
</dbReference>
<evidence type="ECO:0000256" key="4">
    <source>
        <dbReference type="ARBA" id="ARBA00022741"/>
    </source>
</evidence>
<dbReference type="FunFam" id="2.40.30.10:FF:000005">
    <property type="entry name" value="Elongation factor 1-alpha"/>
    <property type="match status" value="1"/>
</dbReference>
<evidence type="ECO:0000256" key="6">
    <source>
        <dbReference type="ARBA" id="ARBA00022917"/>
    </source>
</evidence>
<evidence type="ECO:0000256" key="7">
    <source>
        <dbReference type="ARBA" id="ARBA00023134"/>
    </source>
</evidence>
<dbReference type="EMBL" id="KV878928">
    <property type="protein sequence ID" value="OJJ78728.1"/>
    <property type="molecule type" value="Genomic_DNA"/>
</dbReference>
<proteinExistence type="inferred from homology"/>
<comment type="similarity">
    <text evidence="1">Belongs to the TRAFAC class translation factor GTPase superfamily. Classic translation factor GTPase family. EF-Tu/EF-1A subfamily.</text>
</comment>
<reference evidence="11" key="2">
    <citation type="journal article" date="2017" name="Genome Biol.">
        <title>Comparative genomics reveals high biological diversity and specific adaptations in the industrially and medically important fungal genus Aspergillus.</title>
        <authorList>
            <person name="de Vries R.P."/>
            <person name="Riley R."/>
            <person name="Wiebenga A."/>
            <person name="Aguilar-Osorio G."/>
            <person name="Amillis S."/>
            <person name="Uchima C.A."/>
            <person name="Anderluh G."/>
            <person name="Asadollahi M."/>
            <person name="Askin M."/>
            <person name="Barry K."/>
            <person name="Battaglia E."/>
            <person name="Bayram O."/>
            <person name="Benocci T."/>
            <person name="Braus-Stromeyer S.A."/>
            <person name="Caldana C."/>
            <person name="Canovas D."/>
            <person name="Cerqueira G.C."/>
            <person name="Chen F."/>
            <person name="Chen W."/>
            <person name="Choi C."/>
            <person name="Clum A."/>
            <person name="Dos Santos R.A."/>
            <person name="Damasio A.R."/>
            <person name="Diallinas G."/>
            <person name="Emri T."/>
            <person name="Fekete E."/>
            <person name="Flipphi M."/>
            <person name="Freyberg S."/>
            <person name="Gallo A."/>
            <person name="Gournas C."/>
            <person name="Habgood R."/>
            <person name="Hainaut M."/>
            <person name="Harispe M.L."/>
            <person name="Henrissat B."/>
            <person name="Hilden K.S."/>
            <person name="Hope R."/>
            <person name="Hossain A."/>
            <person name="Karabika E."/>
            <person name="Karaffa L."/>
            <person name="Karanyi Z."/>
            <person name="Krasevec N."/>
            <person name="Kuo A."/>
            <person name="Kusch H."/>
            <person name="LaButti K."/>
            <person name="Lagendijk E.L."/>
            <person name="Lapidus A."/>
            <person name="Levasseur A."/>
            <person name="Lindquist E."/>
            <person name="Lipzen A."/>
            <person name="Logrieco A.F."/>
            <person name="MacCabe A."/>
            <person name="Maekelae M.R."/>
            <person name="Malavazi I."/>
            <person name="Melin P."/>
            <person name="Meyer V."/>
            <person name="Mielnichuk N."/>
            <person name="Miskei M."/>
            <person name="Molnar A.P."/>
            <person name="Mule G."/>
            <person name="Ngan C.Y."/>
            <person name="Orejas M."/>
            <person name="Orosz E."/>
            <person name="Ouedraogo J.P."/>
            <person name="Overkamp K.M."/>
            <person name="Park H.-S."/>
            <person name="Perrone G."/>
            <person name="Piumi F."/>
            <person name="Punt P.J."/>
            <person name="Ram A.F."/>
            <person name="Ramon A."/>
            <person name="Rauscher S."/>
            <person name="Record E."/>
            <person name="Riano-Pachon D.M."/>
            <person name="Robert V."/>
            <person name="Roehrig J."/>
            <person name="Ruller R."/>
            <person name="Salamov A."/>
            <person name="Salih N.S."/>
            <person name="Samson R.A."/>
            <person name="Sandor E."/>
            <person name="Sanguinetti M."/>
            <person name="Schuetze T."/>
            <person name="Sepcic K."/>
            <person name="Shelest E."/>
            <person name="Sherlock G."/>
            <person name="Sophianopoulou V."/>
            <person name="Squina F.M."/>
            <person name="Sun H."/>
            <person name="Susca A."/>
            <person name="Todd R.B."/>
            <person name="Tsang A."/>
            <person name="Unkles S.E."/>
            <person name="van de Wiele N."/>
            <person name="van Rossen-Uffink D."/>
            <person name="Oliveira J.V."/>
            <person name="Vesth T.C."/>
            <person name="Visser J."/>
            <person name="Yu J.-H."/>
            <person name="Zhou M."/>
            <person name="Andersen M.R."/>
            <person name="Archer D.B."/>
            <person name="Baker S.E."/>
            <person name="Benoit I."/>
            <person name="Brakhage A.A."/>
            <person name="Braus G.H."/>
            <person name="Fischer R."/>
            <person name="Frisvad J.C."/>
            <person name="Goldman G.H."/>
            <person name="Houbraken J."/>
            <person name="Oakley B."/>
            <person name="Pocsi I."/>
            <person name="Scazzocchio C."/>
            <person name="Seiboth B."/>
            <person name="vanKuyk P.A."/>
            <person name="Wortman J."/>
            <person name="Dyer P.S."/>
            <person name="Grigoriev I.V."/>
        </authorList>
    </citation>
    <scope>NUCLEOTIDE SEQUENCE [LARGE SCALE GENOMIC DNA]</scope>
    <source>
        <strain evidence="11">CBS 516.65</strain>
    </source>
</reference>
<dbReference type="CDD" id="cd03693">
    <property type="entry name" value="EF1_alpha_II"/>
    <property type="match status" value="1"/>
</dbReference>
<dbReference type="SUPFAM" id="SSF52540">
    <property type="entry name" value="P-loop containing nucleoside triphosphate hydrolases"/>
    <property type="match status" value="1"/>
</dbReference>
<keyword evidence="7" id="KW-0342">GTP-binding</keyword>
<dbReference type="Pfam" id="PF03144">
    <property type="entry name" value="GTP_EFTU_D2"/>
    <property type="match status" value="1"/>
</dbReference>
<dbReference type="VEuPathDB" id="FungiDB:ASPGLDRAFT_182519"/>
<dbReference type="CDD" id="cd03705">
    <property type="entry name" value="EF1_alpha_III"/>
    <property type="match status" value="1"/>
</dbReference>
<name>A0A1L9V474_ASPGL</name>
<evidence type="ECO:0000256" key="2">
    <source>
        <dbReference type="ARBA" id="ARBA00013870"/>
    </source>
</evidence>
<sequence>MTTRTNNHLSAVFIGAVNSGKSTTAGHLLHKCGAISKRTIQKFEQETADQGKASFKYAWVLDKLKAEREREITIDIGIECFEAKRTLITVIDAPGHHDYTKNMITGASQADFAILVISAATGEYEDSIHPSGQTCQHLLHAFTLGVRQIIVAVNKMDTIGWSEVRFDYIIKDISSLLRKVGYNPRTAAFTPISGYGGDNMLEESIHLSWFRGGTRETKDGVVKVKTLLDAIESIVPPPRATDKPLRLPIRDVYNISGIGIVPTGRIITGVMKPGMDLTFAPTNNTAQVVSIEMHHKQVDKGTAGDIVGFNITDVSGDICRSHIAGDSTNNPPKRVASFTAQVIVLDHPGQIRAGYTPIVDCYTAHIACEFSELLYMNDRRNGSHIKDSPEFLKRGDAAMIKLVPSKPMCMETFSDCPALGRFIIRDKDRTVGVGVVRSVENYVYYENEDDYESDDDYQD</sequence>
<dbReference type="Gene3D" id="2.40.30.10">
    <property type="entry name" value="Translation factors"/>
    <property type="match status" value="2"/>
</dbReference>
<accession>A0A1L9V474</accession>
<gene>
    <name evidence="10" type="ORF">ASPGLDRAFT_182045</name>
    <name evidence="9" type="ORF">ASPGLDRAFT_182519</name>
</gene>
<keyword evidence="3" id="KW-0488">Methylation</keyword>
<organism evidence="10 11">
    <name type="scientific">Aspergillus glaucus CBS 516.65</name>
    <dbReference type="NCBI Taxonomy" id="1160497"/>
    <lineage>
        <taxon>Eukaryota</taxon>
        <taxon>Fungi</taxon>
        <taxon>Dikarya</taxon>
        <taxon>Ascomycota</taxon>
        <taxon>Pezizomycotina</taxon>
        <taxon>Eurotiomycetes</taxon>
        <taxon>Eurotiomycetidae</taxon>
        <taxon>Eurotiales</taxon>
        <taxon>Aspergillaceae</taxon>
        <taxon>Aspergillus</taxon>
        <taxon>Aspergillus subgen. Aspergillus</taxon>
    </lineage>
</organism>
<evidence type="ECO:0000256" key="5">
    <source>
        <dbReference type="ARBA" id="ARBA00022768"/>
    </source>
</evidence>